<feature type="compositionally biased region" description="Basic and acidic residues" evidence="1">
    <location>
        <begin position="1"/>
        <end position="10"/>
    </location>
</feature>
<evidence type="ECO:0000256" key="1">
    <source>
        <dbReference type="SAM" id="MobiDB-lite"/>
    </source>
</evidence>
<accession>A0A7G2CED6</accession>
<gene>
    <name evidence="3" type="ORF">ADEAN_000479900</name>
</gene>
<organism evidence="3 4">
    <name type="scientific">Angomonas deanei</name>
    <dbReference type="NCBI Taxonomy" id="59799"/>
    <lineage>
        <taxon>Eukaryota</taxon>
        <taxon>Discoba</taxon>
        <taxon>Euglenozoa</taxon>
        <taxon>Kinetoplastea</taxon>
        <taxon>Metakinetoplastina</taxon>
        <taxon>Trypanosomatida</taxon>
        <taxon>Trypanosomatidae</taxon>
        <taxon>Strigomonadinae</taxon>
        <taxon>Angomonas</taxon>
    </lineage>
</organism>
<evidence type="ECO:0000313" key="4">
    <source>
        <dbReference type="Proteomes" id="UP000515908"/>
    </source>
</evidence>
<keyword evidence="4" id="KW-1185">Reference proteome</keyword>
<reference evidence="3 4" key="1">
    <citation type="submission" date="2020-08" db="EMBL/GenBank/DDBJ databases">
        <authorList>
            <person name="Newling K."/>
            <person name="Davey J."/>
            <person name="Forrester S."/>
        </authorList>
    </citation>
    <scope>NUCLEOTIDE SEQUENCE [LARGE SCALE GENOMIC DNA]</scope>
    <source>
        <strain evidence="4">Crithidia deanei Carvalho (ATCC PRA-265)</strain>
    </source>
</reference>
<keyword evidence="2" id="KW-0472">Membrane</keyword>
<dbReference type="AlphaFoldDB" id="A0A7G2CED6"/>
<keyword evidence="2" id="KW-1133">Transmembrane helix</keyword>
<dbReference type="VEuPathDB" id="TriTrypDB:ADEAN_000479900"/>
<protein>
    <submittedName>
        <fullName evidence="3">Uncharacterized protein</fullName>
    </submittedName>
</protein>
<dbReference type="EMBL" id="LR877152">
    <property type="protein sequence ID" value="CAD2217321.1"/>
    <property type="molecule type" value="Genomic_DNA"/>
</dbReference>
<sequence length="89" mass="10380">MSSKADEGVVRRGNKTYPPPDNSKHVTEVPRNAKAKDENMISLILKRFSHEIAFDALDGWEKVLFFAFVFIVSFIFFYSIKLFFRKVVF</sequence>
<name>A0A7G2CED6_9TRYP</name>
<proteinExistence type="predicted"/>
<feature type="transmembrane region" description="Helical" evidence="2">
    <location>
        <begin position="63"/>
        <end position="84"/>
    </location>
</feature>
<evidence type="ECO:0000256" key="2">
    <source>
        <dbReference type="SAM" id="Phobius"/>
    </source>
</evidence>
<dbReference type="Proteomes" id="UP000515908">
    <property type="component" value="Chromosome 08"/>
</dbReference>
<evidence type="ECO:0000313" key="3">
    <source>
        <dbReference type="EMBL" id="CAD2217321.1"/>
    </source>
</evidence>
<keyword evidence="2" id="KW-0812">Transmembrane</keyword>
<feature type="region of interest" description="Disordered" evidence="1">
    <location>
        <begin position="1"/>
        <end position="29"/>
    </location>
</feature>